<evidence type="ECO:0000256" key="1">
    <source>
        <dbReference type="ARBA" id="ARBA00022723"/>
    </source>
</evidence>
<accession>A0A150GGM9</accession>
<dbReference type="OrthoDB" id="952271at2759"/>
<dbReference type="GO" id="GO:0051603">
    <property type="term" value="P:proteolysis involved in protein catabolic process"/>
    <property type="evidence" value="ECO:0007669"/>
    <property type="project" value="TreeGrafter"/>
</dbReference>
<dbReference type="STRING" id="33097.A0A150GGM9"/>
<proteinExistence type="predicted"/>
<keyword evidence="1" id="KW-0479">Metal-binding</keyword>
<dbReference type="Proteomes" id="UP000075714">
    <property type="component" value="Unassembled WGS sequence"/>
</dbReference>
<dbReference type="PANTHER" id="PTHR43690">
    <property type="entry name" value="NARDILYSIN"/>
    <property type="match status" value="1"/>
</dbReference>
<comment type="caution">
    <text evidence="2">The sequence shown here is derived from an EMBL/GenBank/DDBJ whole genome shotgun (WGS) entry which is preliminary data.</text>
</comment>
<dbReference type="InterPro" id="IPR050626">
    <property type="entry name" value="Peptidase_M16"/>
</dbReference>
<dbReference type="GO" id="GO:0004222">
    <property type="term" value="F:metalloendopeptidase activity"/>
    <property type="evidence" value="ECO:0007669"/>
    <property type="project" value="TreeGrafter"/>
</dbReference>
<keyword evidence="3" id="KW-1185">Reference proteome</keyword>
<name>A0A150GGM9_GONPE</name>
<organism evidence="2 3">
    <name type="scientific">Gonium pectorale</name>
    <name type="common">Green alga</name>
    <dbReference type="NCBI Taxonomy" id="33097"/>
    <lineage>
        <taxon>Eukaryota</taxon>
        <taxon>Viridiplantae</taxon>
        <taxon>Chlorophyta</taxon>
        <taxon>core chlorophytes</taxon>
        <taxon>Chlorophyceae</taxon>
        <taxon>CS clade</taxon>
        <taxon>Chlamydomonadales</taxon>
        <taxon>Volvocaceae</taxon>
        <taxon>Gonium</taxon>
    </lineage>
</organism>
<sequence length="196" mass="19755">MPCLVFVEALAGGNLSRAEALRCGALLLAAFRDRCAAAPLHPAEAPAPRVLRLPPDGAAAAEADAPAEASVNLAASPDVTAAGATAAGAAREAGAEATEAGSGSGPAYGGGWLYAEDGPSATDENSAAVVMYQRGPDSLRTNALSALLTHMAKRDAFFELRTRQQLGYIVSMHGGTEHGVGYVELLVQAGGVGRVS</sequence>
<dbReference type="Gene3D" id="3.30.830.10">
    <property type="entry name" value="Metalloenzyme, LuxS/M16 peptidase-like"/>
    <property type="match status" value="1"/>
</dbReference>
<reference evidence="3" key="1">
    <citation type="journal article" date="2016" name="Nat. Commun.">
        <title>The Gonium pectorale genome demonstrates co-option of cell cycle regulation during the evolution of multicellularity.</title>
        <authorList>
            <person name="Hanschen E.R."/>
            <person name="Marriage T.N."/>
            <person name="Ferris P.J."/>
            <person name="Hamaji T."/>
            <person name="Toyoda A."/>
            <person name="Fujiyama A."/>
            <person name="Neme R."/>
            <person name="Noguchi H."/>
            <person name="Minakuchi Y."/>
            <person name="Suzuki M."/>
            <person name="Kawai-Toyooka H."/>
            <person name="Smith D.R."/>
            <person name="Sparks H."/>
            <person name="Anderson J."/>
            <person name="Bakaric R."/>
            <person name="Luria V."/>
            <person name="Karger A."/>
            <person name="Kirschner M.W."/>
            <person name="Durand P.M."/>
            <person name="Michod R.E."/>
            <person name="Nozaki H."/>
            <person name="Olson B.J."/>
        </authorList>
    </citation>
    <scope>NUCLEOTIDE SEQUENCE [LARGE SCALE GENOMIC DNA]</scope>
    <source>
        <strain evidence="3">NIES-2863</strain>
    </source>
</reference>
<gene>
    <name evidence="2" type="ORF">GPECTOR_27g691</name>
</gene>
<dbReference type="PANTHER" id="PTHR43690:SF18">
    <property type="entry name" value="INSULIN-DEGRADING ENZYME-RELATED"/>
    <property type="match status" value="1"/>
</dbReference>
<evidence type="ECO:0000313" key="2">
    <source>
        <dbReference type="EMBL" id="KXZ48520.1"/>
    </source>
</evidence>
<dbReference type="SUPFAM" id="SSF63411">
    <property type="entry name" value="LuxS/MPP-like metallohydrolase"/>
    <property type="match status" value="1"/>
</dbReference>
<dbReference type="InterPro" id="IPR011249">
    <property type="entry name" value="Metalloenz_LuxS/M16"/>
</dbReference>
<dbReference type="AlphaFoldDB" id="A0A150GGM9"/>
<protein>
    <submittedName>
        <fullName evidence="2">Uncharacterized protein</fullName>
    </submittedName>
</protein>
<dbReference type="EMBL" id="LSYV01000028">
    <property type="protein sequence ID" value="KXZ48520.1"/>
    <property type="molecule type" value="Genomic_DNA"/>
</dbReference>
<dbReference type="GO" id="GO:0005829">
    <property type="term" value="C:cytosol"/>
    <property type="evidence" value="ECO:0007669"/>
    <property type="project" value="TreeGrafter"/>
</dbReference>
<dbReference type="GO" id="GO:0005739">
    <property type="term" value="C:mitochondrion"/>
    <property type="evidence" value="ECO:0007669"/>
    <property type="project" value="TreeGrafter"/>
</dbReference>
<evidence type="ECO:0000313" key="3">
    <source>
        <dbReference type="Proteomes" id="UP000075714"/>
    </source>
</evidence>
<dbReference type="GO" id="GO:0043171">
    <property type="term" value="P:peptide catabolic process"/>
    <property type="evidence" value="ECO:0007669"/>
    <property type="project" value="TreeGrafter"/>
</dbReference>
<dbReference type="GO" id="GO:0046872">
    <property type="term" value="F:metal ion binding"/>
    <property type="evidence" value="ECO:0007669"/>
    <property type="project" value="UniProtKB-KW"/>
</dbReference>